<evidence type="ECO:0000313" key="1">
    <source>
        <dbReference type="EMBL" id="HIU46339.1"/>
    </source>
</evidence>
<evidence type="ECO:0000313" key="2">
    <source>
        <dbReference type="Proteomes" id="UP000824123"/>
    </source>
</evidence>
<dbReference type="AlphaFoldDB" id="A0A9D1S3W6"/>
<comment type="caution">
    <text evidence="1">The sequence shown here is derived from an EMBL/GenBank/DDBJ whole genome shotgun (WGS) entry which is preliminary data.</text>
</comment>
<dbReference type="EMBL" id="DVNK01000027">
    <property type="protein sequence ID" value="HIU46339.1"/>
    <property type="molecule type" value="Genomic_DNA"/>
</dbReference>
<accession>A0A9D1S3W6</accession>
<gene>
    <name evidence="1" type="ORF">IAC59_03655</name>
</gene>
<name>A0A9D1S3W6_9FIRM</name>
<proteinExistence type="predicted"/>
<dbReference type="Proteomes" id="UP000824123">
    <property type="component" value="Unassembled WGS sequence"/>
</dbReference>
<protein>
    <submittedName>
        <fullName evidence="1">Uncharacterized protein</fullName>
    </submittedName>
</protein>
<reference evidence="1" key="1">
    <citation type="submission" date="2020-10" db="EMBL/GenBank/DDBJ databases">
        <authorList>
            <person name="Gilroy R."/>
        </authorList>
    </citation>
    <scope>NUCLEOTIDE SEQUENCE</scope>
    <source>
        <strain evidence="1">ChiSxjej2B14-8506</strain>
    </source>
</reference>
<sequence length="126" mass="13419">MFVDLRFITAKWEAGLGGAFCEAVNVAVTILRLSGILALAVMAAGGDFAIERTLYYIAKPIAFISVYFAHYALKDEDSPIPYKTHAVIGILSMRPQPCRCQTPDGTDAAEGKASYGAAIAEKGADT</sequence>
<reference evidence="1" key="2">
    <citation type="journal article" date="2021" name="PeerJ">
        <title>Extensive microbial diversity within the chicken gut microbiome revealed by metagenomics and culture.</title>
        <authorList>
            <person name="Gilroy R."/>
            <person name="Ravi A."/>
            <person name="Getino M."/>
            <person name="Pursley I."/>
            <person name="Horton D.L."/>
            <person name="Alikhan N.F."/>
            <person name="Baker D."/>
            <person name="Gharbi K."/>
            <person name="Hall N."/>
            <person name="Watson M."/>
            <person name="Adriaenssens E.M."/>
            <person name="Foster-Nyarko E."/>
            <person name="Jarju S."/>
            <person name="Secka A."/>
            <person name="Antonio M."/>
            <person name="Oren A."/>
            <person name="Chaudhuri R.R."/>
            <person name="La Ragione R."/>
            <person name="Hildebrand F."/>
            <person name="Pallen M.J."/>
        </authorList>
    </citation>
    <scope>NUCLEOTIDE SEQUENCE</scope>
    <source>
        <strain evidence="1">ChiSxjej2B14-8506</strain>
    </source>
</reference>
<organism evidence="1 2">
    <name type="scientific">Candidatus Fimadaptatus faecigallinarum</name>
    <dbReference type="NCBI Taxonomy" id="2840814"/>
    <lineage>
        <taxon>Bacteria</taxon>
        <taxon>Bacillati</taxon>
        <taxon>Bacillota</taxon>
        <taxon>Clostridia</taxon>
        <taxon>Eubacteriales</taxon>
        <taxon>Candidatus Fimadaptatus</taxon>
    </lineage>
</organism>